<evidence type="ECO:0000313" key="1">
    <source>
        <dbReference type="EMBL" id="GAA4956917.1"/>
    </source>
</evidence>
<dbReference type="Proteomes" id="UP001499993">
    <property type="component" value="Unassembled WGS sequence"/>
</dbReference>
<protein>
    <submittedName>
        <fullName evidence="1">AAA family ATPase</fullName>
    </submittedName>
</protein>
<dbReference type="Gene3D" id="3.40.50.300">
    <property type="entry name" value="P-loop containing nucleotide triphosphate hydrolases"/>
    <property type="match status" value="1"/>
</dbReference>
<comment type="caution">
    <text evidence="1">The sequence shown here is derived from an EMBL/GenBank/DDBJ whole genome shotgun (WGS) entry which is preliminary data.</text>
</comment>
<name>A0ABP9H540_9ACTN</name>
<dbReference type="SUPFAM" id="SSF52540">
    <property type="entry name" value="P-loop containing nucleoside triphosphate hydrolases"/>
    <property type="match status" value="1"/>
</dbReference>
<dbReference type="InterPro" id="IPR027417">
    <property type="entry name" value="P-loop_NTPase"/>
</dbReference>
<gene>
    <name evidence="1" type="ORF">GCM10023224_48470</name>
</gene>
<dbReference type="RefSeq" id="WP_345559191.1">
    <property type="nucleotide sequence ID" value="NZ_BAABIK010000044.1"/>
</dbReference>
<dbReference type="EMBL" id="BAABIK010000044">
    <property type="protein sequence ID" value="GAA4956917.1"/>
    <property type="molecule type" value="Genomic_DNA"/>
</dbReference>
<accession>A0ABP9H540</accession>
<keyword evidence="2" id="KW-1185">Reference proteome</keyword>
<reference evidence="2" key="1">
    <citation type="journal article" date="2019" name="Int. J. Syst. Evol. Microbiol.">
        <title>The Global Catalogue of Microorganisms (GCM) 10K type strain sequencing project: providing services to taxonomists for standard genome sequencing and annotation.</title>
        <authorList>
            <consortium name="The Broad Institute Genomics Platform"/>
            <consortium name="The Broad Institute Genome Sequencing Center for Infectious Disease"/>
            <person name="Wu L."/>
            <person name="Ma J."/>
        </authorList>
    </citation>
    <scope>NUCLEOTIDE SEQUENCE [LARGE SCALE GENOMIC DNA]</scope>
    <source>
        <strain evidence="2">JCM 18123</strain>
    </source>
</reference>
<evidence type="ECO:0000313" key="2">
    <source>
        <dbReference type="Proteomes" id="UP001499993"/>
    </source>
</evidence>
<sequence length="200" mass="22139">MNSARDPGPGRCAPALSTAGDDWVRTLAAMLRDAQARAGGRRVMAVEGRSGAGKTELAGRVAAHIGCPLLHMDDVYPGWQGLEASVPLVREWILEPLARGEDPRWRRYDWERGAPGPWQRTPVEGLLVIEGCGSGGRELRPFLSLLAWVHAPHDVRQARLDRRADAAAYAPYRSMWARQEEAFYAGHRPREHADVVVHNP</sequence>
<organism evidence="1 2">
    <name type="scientific">Streptomonospora halophila</name>
    <dbReference type="NCBI Taxonomy" id="427369"/>
    <lineage>
        <taxon>Bacteria</taxon>
        <taxon>Bacillati</taxon>
        <taxon>Actinomycetota</taxon>
        <taxon>Actinomycetes</taxon>
        <taxon>Streptosporangiales</taxon>
        <taxon>Nocardiopsidaceae</taxon>
        <taxon>Streptomonospora</taxon>
    </lineage>
</organism>
<proteinExistence type="predicted"/>